<dbReference type="Gene3D" id="1.50.10.100">
    <property type="entry name" value="Chondroitin AC/alginate lyase"/>
    <property type="match status" value="1"/>
</dbReference>
<dbReference type="InterPro" id="IPR006584">
    <property type="entry name" value="Cellulose-bd_IV"/>
</dbReference>
<dbReference type="InterPro" id="IPR005084">
    <property type="entry name" value="CBM6"/>
</dbReference>
<feature type="region of interest" description="Disordered" evidence="2">
    <location>
        <begin position="438"/>
        <end position="464"/>
    </location>
</feature>
<dbReference type="SMART" id="SM00606">
    <property type="entry name" value="CBD_IV"/>
    <property type="match status" value="1"/>
</dbReference>
<dbReference type="CDD" id="cd04080">
    <property type="entry name" value="CBM6_cellulase-like"/>
    <property type="match status" value="1"/>
</dbReference>
<dbReference type="InterPro" id="IPR011658">
    <property type="entry name" value="PA14_dom"/>
</dbReference>
<feature type="domain" description="CBM6" evidence="4">
    <location>
        <begin position="500"/>
        <end position="638"/>
    </location>
</feature>
<evidence type="ECO:0000256" key="3">
    <source>
        <dbReference type="SAM" id="SignalP"/>
    </source>
</evidence>
<dbReference type="SUPFAM" id="SSF48230">
    <property type="entry name" value="Chondroitin AC/alginate lyase"/>
    <property type="match status" value="1"/>
</dbReference>
<dbReference type="AlphaFoldDB" id="A0AAJ1QXS7"/>
<dbReference type="GO" id="GO:0042597">
    <property type="term" value="C:periplasmic space"/>
    <property type="evidence" value="ECO:0007669"/>
    <property type="project" value="InterPro"/>
</dbReference>
<feature type="domain" description="PA14" evidence="5">
    <location>
        <begin position="648"/>
        <end position="782"/>
    </location>
</feature>
<evidence type="ECO:0000313" key="6">
    <source>
        <dbReference type="EMBL" id="MDN3620080.1"/>
    </source>
</evidence>
<dbReference type="EMBL" id="JAUFQH010000009">
    <property type="protein sequence ID" value="MDN3620080.1"/>
    <property type="molecule type" value="Genomic_DNA"/>
</dbReference>
<keyword evidence="1 3" id="KW-0732">Signal</keyword>
<accession>A0AAJ1QXS7</accession>
<evidence type="ECO:0000256" key="1">
    <source>
        <dbReference type="ARBA" id="ARBA00022729"/>
    </source>
</evidence>
<dbReference type="RefSeq" id="WP_261973054.1">
    <property type="nucleotide sequence ID" value="NZ_CP103460.1"/>
</dbReference>
<comment type="caution">
    <text evidence="6">The sequence shown here is derived from an EMBL/GenBank/DDBJ whole genome shotgun (WGS) entry which is preliminary data.</text>
</comment>
<dbReference type="SUPFAM" id="SSF49785">
    <property type="entry name" value="Galactose-binding domain-like"/>
    <property type="match status" value="1"/>
</dbReference>
<dbReference type="Pfam" id="PF07691">
    <property type="entry name" value="PA14"/>
    <property type="match status" value="1"/>
</dbReference>
<feature type="chain" id="PRO_5042616660" evidence="3">
    <location>
        <begin position="20"/>
        <end position="1044"/>
    </location>
</feature>
<evidence type="ECO:0000259" key="4">
    <source>
        <dbReference type="PROSITE" id="PS51175"/>
    </source>
</evidence>
<dbReference type="Pfam" id="PF03422">
    <property type="entry name" value="CBM_6"/>
    <property type="match status" value="1"/>
</dbReference>
<protein>
    <submittedName>
        <fullName evidence="6">Carbohydrate-binding protein</fullName>
    </submittedName>
</protein>
<gene>
    <name evidence="6" type="ORF">QWY81_11505</name>
</gene>
<feature type="signal peptide" evidence="3">
    <location>
        <begin position="1"/>
        <end position="19"/>
    </location>
</feature>
<evidence type="ECO:0000259" key="5">
    <source>
        <dbReference type="PROSITE" id="PS51820"/>
    </source>
</evidence>
<dbReference type="Gene3D" id="2.60.120.260">
    <property type="entry name" value="Galactose-binding domain-like"/>
    <property type="match status" value="1"/>
</dbReference>
<dbReference type="InterPro" id="IPR037524">
    <property type="entry name" value="PA14/GLEYA"/>
</dbReference>
<dbReference type="PROSITE" id="PS51175">
    <property type="entry name" value="CBM6"/>
    <property type="match status" value="1"/>
</dbReference>
<dbReference type="SUPFAM" id="SSF56988">
    <property type="entry name" value="Anthrax protective antigen"/>
    <property type="match status" value="1"/>
</dbReference>
<reference evidence="6 7" key="1">
    <citation type="journal article" date="2014" name="Int. J. Syst. Evol. Microbiol.">
        <title>Complete genome sequence of Corynebacterium casei LMG S-19264T (=DSM 44701T), isolated from a smear-ripened cheese.</title>
        <authorList>
            <consortium name="US DOE Joint Genome Institute (JGI-PGF)"/>
            <person name="Walter F."/>
            <person name="Albersmeier A."/>
            <person name="Kalinowski J."/>
            <person name="Ruckert C."/>
        </authorList>
    </citation>
    <scope>NUCLEOTIDE SEQUENCE [LARGE SCALE GENOMIC DNA]</scope>
    <source>
        <strain evidence="6 7">CECT 8670</strain>
    </source>
</reference>
<dbReference type="SMART" id="SM00758">
    <property type="entry name" value="PA14"/>
    <property type="match status" value="1"/>
</dbReference>
<dbReference type="InterPro" id="IPR008979">
    <property type="entry name" value="Galactose-bd-like_sf"/>
</dbReference>
<dbReference type="Pfam" id="PF18962">
    <property type="entry name" value="Por_Secre_tail"/>
    <property type="match status" value="1"/>
</dbReference>
<proteinExistence type="predicted"/>
<dbReference type="InterPro" id="IPR026444">
    <property type="entry name" value="Secre_tail"/>
</dbReference>
<dbReference type="GO" id="GO:0016829">
    <property type="term" value="F:lyase activity"/>
    <property type="evidence" value="ECO:0007669"/>
    <property type="project" value="UniProtKB-KW"/>
</dbReference>
<dbReference type="GO" id="GO:0030246">
    <property type="term" value="F:carbohydrate binding"/>
    <property type="evidence" value="ECO:0007669"/>
    <property type="project" value="InterPro"/>
</dbReference>
<dbReference type="Proteomes" id="UP001228636">
    <property type="component" value="Unassembled WGS sequence"/>
</dbReference>
<evidence type="ECO:0000256" key="2">
    <source>
        <dbReference type="SAM" id="MobiDB-lite"/>
    </source>
</evidence>
<organism evidence="6 7">
    <name type="scientific">Polaribacter sejongensis</name>
    <dbReference type="NCBI Taxonomy" id="985043"/>
    <lineage>
        <taxon>Bacteria</taxon>
        <taxon>Pseudomonadati</taxon>
        <taxon>Bacteroidota</taxon>
        <taxon>Flavobacteriia</taxon>
        <taxon>Flavobacteriales</taxon>
        <taxon>Flavobacteriaceae</taxon>
    </lineage>
</organism>
<dbReference type="NCBIfam" id="TIGR04183">
    <property type="entry name" value="Por_Secre_tail"/>
    <property type="match status" value="1"/>
</dbReference>
<dbReference type="PROSITE" id="PS51820">
    <property type="entry name" value="PA14"/>
    <property type="match status" value="1"/>
</dbReference>
<name>A0AAJ1QXS7_9FLAO</name>
<dbReference type="Gene3D" id="3.90.182.10">
    <property type="entry name" value="Toxin - Anthrax Protective Antigen,domain 1"/>
    <property type="match status" value="1"/>
</dbReference>
<dbReference type="InterPro" id="IPR008929">
    <property type="entry name" value="Chondroitin_lyas"/>
</dbReference>
<sequence length="1044" mass="116557">MKTKLLLYLIVFFSMFTKAQNFVHPGLNHKKSDLERMKLQIEAGIEPWASSYKSLAADIFSQHTYIVKGNTSMTVLARDSNSGPNKAAYEDDMTAAYQNALMWWMTNDQKHADKAIEILNAWVNLKSIPGIPLDVGLYVAPMVNAAELIKHSNAGWAEADMQKFSDMLVYPGYSNTTVPEGAFNDNHTFYWGIYNGDPKRAGNQELAAYKGMMSMGIFLDNELMYQRALRYLSDQDHHPDDLPYEAGPKTTTSIISDNGFLISYNWSQQFTIPDYGYDGVITNYIYDNGQSQESSRDQTHAMYGVSLTAQIAEIAWNQGDDLYSLADNRILLGLEYHLRYNLTYENEYDGVLEPWEPTVENGLFYQKLHRTARGKSLKINPYSGSDNTRVLRGLNITRPYWETPLNHYKDRLNLDPEKYKWLQRGRDLNIEKTGDYEVRSESRTDTPGWGAFTHSRTSNCPGDPINGFDTDGLPNYNMNTLPMTIEAENFDYFPIIGQGRTYNDISSSNTGGVYRTDENVDLKESLEGGYSITNIENGEWLTYTVNVPANGTYDISIRYAAANGNGKIKFNFGGEDVTTDVNVPFGSINSTSLIDWKDFTVATNVSLTKGVQALKVLFSGANNSFELSNMNIEINTLSCIDSVDTDLNYAQGVNYKYYEGTWSELPDFTLETVVKTGEISTIGLSEATSTDNYGFVFDGYVYAAKDGMYTFYTNSDDGSRLSIAGVSILNNDGLQEASANICLNEGYHKISVEYFTASGVNSSLSVLYEGPSISKKILPIYLEEAKVAGQFEFLFETNNNFEGWSSFNNPGTTSMSVTSGALQATYAAAAGYLGIQYPADLEFSSAHPYVAIKIDHLPAGRMAFYMANGWYNNDKEGFSSLANTTLNNSGIYVYDLSANGPGFGSSAKKIFTDNENYTDTNRIIFLIDENDTSSTSNSTYNDIEWIKNFASIQDIIDYAGVTLAVNDVQKEVISMYSNPVKSSFTITNHLGANVEIFDMVGRLMLKSSIKSNKQSIDINHFKKGMYLIRVNSNGSILSKKILKM</sequence>
<evidence type="ECO:0000313" key="7">
    <source>
        <dbReference type="Proteomes" id="UP001228636"/>
    </source>
</evidence>